<dbReference type="PANTHER" id="PTHR42928:SF5">
    <property type="entry name" value="BLR1237 PROTEIN"/>
    <property type="match status" value="1"/>
</dbReference>
<evidence type="ECO:0000256" key="1">
    <source>
        <dbReference type="ARBA" id="ARBA00006987"/>
    </source>
</evidence>
<dbReference type="PIRSF" id="PIRSF017082">
    <property type="entry name" value="YflP"/>
    <property type="match status" value="1"/>
</dbReference>
<dbReference type="Gene3D" id="3.40.190.150">
    <property type="entry name" value="Bordetella uptake gene, domain 1"/>
    <property type="match status" value="1"/>
</dbReference>
<feature type="chain" id="PRO_5022710575" evidence="2">
    <location>
        <begin position="26"/>
        <end position="326"/>
    </location>
</feature>
<dbReference type="EMBL" id="VUKA01000010">
    <property type="protein sequence ID" value="KAA2212183.1"/>
    <property type="molecule type" value="Genomic_DNA"/>
</dbReference>
<protein>
    <submittedName>
        <fullName evidence="3">Tripartite tricarboxylate transporter substrate binding protein</fullName>
    </submittedName>
</protein>
<gene>
    <name evidence="3" type="ORF">F0Q34_16205</name>
</gene>
<keyword evidence="2" id="KW-0732">Signal</keyword>
<dbReference type="InterPro" id="IPR005064">
    <property type="entry name" value="BUG"/>
</dbReference>
<name>A0A5B2TDK8_9PROT</name>
<comment type="similarity">
    <text evidence="1">Belongs to the UPF0065 (bug) family.</text>
</comment>
<evidence type="ECO:0000256" key="2">
    <source>
        <dbReference type="SAM" id="SignalP"/>
    </source>
</evidence>
<sequence length="326" mass="34452">MNMRLTRRACAAMLPLLAFPQLGSAQSAYPARSVTLVEGFVPGGGSDIVARLLASRLRDDFGQPVVVENKPGASGTIAAQGVIRAAADGYTMMIASPSTLVVVPKATANPPYDSLRDMTPILQVASVPQVVVVPAKSPFRTLGELITYARANPGKLNYASSGIGAAQHLAAELLSRAAGVKMTHVPYRGSGQAMTDLIAGQVDLNVDTLPSNLPHIKSGAMRALAVTTPERVEWLPDVPTVAESGFPGFERTLWYMIVAPAGLPAPIVERWVSALNKALAHPETRQRLREAGFMLGGGTAGDAAALLNRETEATVKLLREANIRME</sequence>
<comment type="caution">
    <text evidence="3">The sequence shown here is derived from an EMBL/GenBank/DDBJ whole genome shotgun (WGS) entry which is preliminary data.</text>
</comment>
<dbReference type="InterPro" id="IPR042100">
    <property type="entry name" value="Bug_dom1"/>
</dbReference>
<dbReference type="AlphaFoldDB" id="A0A5B2TDK8"/>
<evidence type="ECO:0000313" key="4">
    <source>
        <dbReference type="Proteomes" id="UP000322110"/>
    </source>
</evidence>
<keyword evidence="4" id="KW-1185">Reference proteome</keyword>
<dbReference type="Gene3D" id="3.40.190.10">
    <property type="entry name" value="Periplasmic binding protein-like II"/>
    <property type="match status" value="1"/>
</dbReference>
<dbReference type="Proteomes" id="UP000322110">
    <property type="component" value="Unassembled WGS sequence"/>
</dbReference>
<dbReference type="SUPFAM" id="SSF53850">
    <property type="entry name" value="Periplasmic binding protein-like II"/>
    <property type="match status" value="1"/>
</dbReference>
<reference evidence="3 4" key="1">
    <citation type="journal article" date="2015" name="Int. J. Syst. Evol. Microbiol.">
        <title>Roseomonas oryzae sp. nov., isolated from paddy rhizosphere soil.</title>
        <authorList>
            <person name="Ramaprasad E.V."/>
            <person name="Sasikala Ch."/>
            <person name="Ramana Ch.V."/>
        </authorList>
    </citation>
    <scope>NUCLEOTIDE SEQUENCE [LARGE SCALE GENOMIC DNA]</scope>
    <source>
        <strain evidence="3 4">KCTC 42542</strain>
    </source>
</reference>
<proteinExistence type="inferred from homology"/>
<dbReference type="PANTHER" id="PTHR42928">
    <property type="entry name" value="TRICARBOXYLATE-BINDING PROTEIN"/>
    <property type="match status" value="1"/>
</dbReference>
<accession>A0A5B2TDK8</accession>
<feature type="signal peptide" evidence="2">
    <location>
        <begin position="1"/>
        <end position="25"/>
    </location>
</feature>
<dbReference type="Pfam" id="PF03401">
    <property type="entry name" value="TctC"/>
    <property type="match status" value="1"/>
</dbReference>
<evidence type="ECO:0000313" key="3">
    <source>
        <dbReference type="EMBL" id="KAA2212183.1"/>
    </source>
</evidence>
<organism evidence="3 4">
    <name type="scientific">Teichococcus oryzae</name>
    <dbReference type="NCBI Taxonomy" id="1608942"/>
    <lineage>
        <taxon>Bacteria</taxon>
        <taxon>Pseudomonadati</taxon>
        <taxon>Pseudomonadota</taxon>
        <taxon>Alphaproteobacteria</taxon>
        <taxon>Acetobacterales</taxon>
        <taxon>Roseomonadaceae</taxon>
        <taxon>Roseomonas</taxon>
    </lineage>
</organism>
<dbReference type="CDD" id="cd07012">
    <property type="entry name" value="PBP2_Bug_TTT"/>
    <property type="match status" value="1"/>
</dbReference>